<protein>
    <submittedName>
        <fullName evidence="3">PQQ-dependent sugar dehydrogenase</fullName>
    </submittedName>
</protein>
<gene>
    <name evidence="3" type="ORF">DV711_05940</name>
</gene>
<dbReference type="EMBL" id="QQOH01000001">
    <property type="protein sequence ID" value="RDE25097.1"/>
    <property type="molecule type" value="Genomic_DNA"/>
</dbReference>
<evidence type="ECO:0000256" key="1">
    <source>
        <dbReference type="SAM" id="SignalP"/>
    </source>
</evidence>
<accession>A0A369WTV2</accession>
<evidence type="ECO:0000313" key="3">
    <source>
        <dbReference type="EMBL" id="RDE25097.1"/>
    </source>
</evidence>
<dbReference type="InterPro" id="IPR011042">
    <property type="entry name" value="6-blade_b-propeller_TolB-like"/>
</dbReference>
<reference evidence="3 4" key="1">
    <citation type="submission" date="2018-07" db="EMBL/GenBank/DDBJ databases">
        <title>Motiliproteus coralliicola sp. nov., a bacterium isolated from Coral.</title>
        <authorList>
            <person name="Wang G."/>
        </authorList>
    </citation>
    <scope>NUCLEOTIDE SEQUENCE [LARGE SCALE GENOMIC DNA]</scope>
    <source>
        <strain evidence="3 4">C34</strain>
    </source>
</reference>
<dbReference type="RefSeq" id="WP_114694694.1">
    <property type="nucleotide sequence ID" value="NZ_QQOH01000001.1"/>
</dbReference>
<dbReference type="Pfam" id="PF07995">
    <property type="entry name" value="GSDH"/>
    <property type="match status" value="1"/>
</dbReference>
<dbReference type="InterPro" id="IPR012938">
    <property type="entry name" value="Glc/Sorbosone_DH"/>
</dbReference>
<keyword evidence="4" id="KW-1185">Reference proteome</keyword>
<keyword evidence="1" id="KW-0732">Signal</keyword>
<evidence type="ECO:0000313" key="4">
    <source>
        <dbReference type="Proteomes" id="UP000253769"/>
    </source>
</evidence>
<proteinExistence type="predicted"/>
<organism evidence="3 4">
    <name type="scientific">Motiliproteus coralliicola</name>
    <dbReference type="NCBI Taxonomy" id="2283196"/>
    <lineage>
        <taxon>Bacteria</taxon>
        <taxon>Pseudomonadati</taxon>
        <taxon>Pseudomonadota</taxon>
        <taxon>Gammaproteobacteria</taxon>
        <taxon>Oceanospirillales</taxon>
        <taxon>Oceanospirillaceae</taxon>
        <taxon>Motiliproteus</taxon>
    </lineage>
</organism>
<sequence>MTLNPRSYAALLMLLVLMLAPITQAQVILRAEHQGQAFVVEQLVDGLGVTWGMAWVGPQRLLLSQRDGRVRLLELDSGRLTEIGGAPRVRASGQGGLLDLVVGPETSQSGSGDGSLRWLYFTYSKPQDGVGLTTLARARLQAEQLVDWQDLLVTRSGSSSDRHYGSRIAFDGQGHLFFSIGDRGDRPNGQDLSTHAGSILRLNLDGSVPADNPFQGRRGALPQIWSYGHRNPQGLAYDPQQQRLWAIEHGPRGGDELNLILAGANYGWPLVSYGKEYWAPLQVGEGTHRDGTEQPAKVYTPSIAPSSLLFYQGDAFEQWRGNLFAGALKLQHLNRLVLDPQGKVIEEQRLLTELGERIRALLQGPQGWLYLSTDSGKLLRLRPASS</sequence>
<dbReference type="InterPro" id="IPR011041">
    <property type="entry name" value="Quinoprot_gluc/sorb_DH_b-prop"/>
</dbReference>
<dbReference type="Gene3D" id="2.120.10.30">
    <property type="entry name" value="TolB, C-terminal domain"/>
    <property type="match status" value="1"/>
</dbReference>
<dbReference type="Proteomes" id="UP000253769">
    <property type="component" value="Unassembled WGS sequence"/>
</dbReference>
<comment type="caution">
    <text evidence="3">The sequence shown here is derived from an EMBL/GenBank/DDBJ whole genome shotgun (WGS) entry which is preliminary data.</text>
</comment>
<dbReference type="SUPFAM" id="SSF50952">
    <property type="entry name" value="Soluble quinoprotein glucose dehydrogenase"/>
    <property type="match status" value="1"/>
</dbReference>
<feature type="domain" description="Glucose/Sorbosone dehydrogenase" evidence="2">
    <location>
        <begin position="50"/>
        <end position="380"/>
    </location>
</feature>
<dbReference type="PANTHER" id="PTHR19328">
    <property type="entry name" value="HEDGEHOG-INTERACTING PROTEIN"/>
    <property type="match status" value="1"/>
</dbReference>
<name>A0A369WTV2_9GAMM</name>
<feature type="signal peptide" evidence="1">
    <location>
        <begin position="1"/>
        <end position="25"/>
    </location>
</feature>
<dbReference type="OrthoDB" id="9770043at2"/>
<dbReference type="AlphaFoldDB" id="A0A369WTV2"/>
<feature type="chain" id="PRO_5016828082" evidence="1">
    <location>
        <begin position="26"/>
        <end position="386"/>
    </location>
</feature>
<evidence type="ECO:0000259" key="2">
    <source>
        <dbReference type="Pfam" id="PF07995"/>
    </source>
</evidence>
<dbReference type="PANTHER" id="PTHR19328:SF75">
    <property type="entry name" value="ALDOSE SUGAR DEHYDROGENASE YLII"/>
    <property type="match status" value="1"/>
</dbReference>